<dbReference type="InterPro" id="IPR000641">
    <property type="entry name" value="CbxX/CfxQ"/>
</dbReference>
<evidence type="ECO:0000313" key="6">
    <source>
        <dbReference type="EMBL" id="HJB37708.1"/>
    </source>
</evidence>
<evidence type="ECO:0000259" key="4">
    <source>
        <dbReference type="Pfam" id="PF00004"/>
    </source>
</evidence>
<reference evidence="6" key="1">
    <citation type="journal article" date="2021" name="PeerJ">
        <title>Extensive microbial diversity within the chicken gut microbiome revealed by metagenomics and culture.</title>
        <authorList>
            <person name="Gilroy R."/>
            <person name="Ravi A."/>
            <person name="Getino M."/>
            <person name="Pursley I."/>
            <person name="Horton D.L."/>
            <person name="Alikhan N.F."/>
            <person name="Baker D."/>
            <person name="Gharbi K."/>
            <person name="Hall N."/>
            <person name="Watson M."/>
            <person name="Adriaenssens E.M."/>
            <person name="Foster-Nyarko E."/>
            <person name="Jarju S."/>
            <person name="Secka A."/>
            <person name="Antonio M."/>
            <person name="Oren A."/>
            <person name="Chaudhuri R.R."/>
            <person name="La Ragione R."/>
            <person name="Hildebrand F."/>
            <person name="Pallen M.J."/>
        </authorList>
    </citation>
    <scope>NUCLEOTIDE SEQUENCE</scope>
    <source>
        <strain evidence="6">ChiBcolR8-3208</strain>
    </source>
</reference>
<dbReference type="PANTHER" id="PTHR43392">
    <property type="entry name" value="AAA-TYPE ATPASE FAMILY PROTEIN / ANKYRIN REPEAT FAMILY PROTEIN"/>
    <property type="match status" value="1"/>
</dbReference>
<dbReference type="Pfam" id="PF00004">
    <property type="entry name" value="AAA"/>
    <property type="match status" value="1"/>
</dbReference>
<proteinExistence type="inferred from homology"/>
<dbReference type="Gene3D" id="3.40.50.300">
    <property type="entry name" value="P-loop containing nucleotide triphosphate hydrolases"/>
    <property type="match status" value="1"/>
</dbReference>
<dbReference type="Pfam" id="PF17866">
    <property type="entry name" value="AAA_lid_6"/>
    <property type="match status" value="1"/>
</dbReference>
<gene>
    <name evidence="6" type="ORF">H9942_06525</name>
</gene>
<reference evidence="6" key="2">
    <citation type="submission" date="2021-04" db="EMBL/GenBank/DDBJ databases">
        <authorList>
            <person name="Gilroy R."/>
        </authorList>
    </citation>
    <scope>NUCLEOTIDE SEQUENCE</scope>
    <source>
        <strain evidence="6">ChiBcolR8-3208</strain>
    </source>
</reference>
<dbReference type="InterPro" id="IPR027417">
    <property type="entry name" value="P-loop_NTPase"/>
</dbReference>
<feature type="domain" description="CbbX AAA lid" evidence="5">
    <location>
        <begin position="131"/>
        <end position="177"/>
    </location>
</feature>
<sequence length="179" mass="19944">LVGQYVGHTAPLTQKAIQAALGGVLFIDEAYSLYRGKDDSFGLEAIDTLVKGMEDHRDDLVVILAGYSREMEEFLTANSGLRSRFPNIIEFPDYTAGELVEITKSIVASKGYRLAPACEIPLLAYYQRQQQEGDPRTNGNGRMARNKVEEAVIACSRRNVRTPEAQRDLELLLPEDFGF</sequence>
<evidence type="ECO:0000256" key="1">
    <source>
        <dbReference type="ARBA" id="ARBA00010378"/>
    </source>
</evidence>
<dbReference type="GO" id="GO:0005524">
    <property type="term" value="F:ATP binding"/>
    <property type="evidence" value="ECO:0007669"/>
    <property type="project" value="UniProtKB-KW"/>
</dbReference>
<feature type="non-terminal residue" evidence="6">
    <location>
        <position position="1"/>
    </location>
</feature>
<dbReference type="PANTHER" id="PTHR43392:SF2">
    <property type="entry name" value="AAA-TYPE ATPASE FAMILY PROTEIN _ ANKYRIN REPEAT FAMILY PROTEIN"/>
    <property type="match status" value="1"/>
</dbReference>
<keyword evidence="2" id="KW-0547">Nucleotide-binding</keyword>
<dbReference type="GO" id="GO:0016887">
    <property type="term" value="F:ATP hydrolysis activity"/>
    <property type="evidence" value="ECO:0007669"/>
    <property type="project" value="InterPro"/>
</dbReference>
<dbReference type="Proteomes" id="UP000824214">
    <property type="component" value="Unassembled WGS sequence"/>
</dbReference>
<feature type="domain" description="ATPase AAA-type core" evidence="4">
    <location>
        <begin position="2"/>
        <end position="92"/>
    </location>
</feature>
<comment type="caution">
    <text evidence="6">The sequence shown here is derived from an EMBL/GenBank/DDBJ whole genome shotgun (WGS) entry which is preliminary data.</text>
</comment>
<protein>
    <submittedName>
        <fullName evidence="6">AAA family ATPase</fullName>
    </submittedName>
</protein>
<evidence type="ECO:0000256" key="3">
    <source>
        <dbReference type="ARBA" id="ARBA00022840"/>
    </source>
</evidence>
<dbReference type="InterPro" id="IPR050773">
    <property type="entry name" value="CbxX/CfxQ_RuBisCO_ESX"/>
</dbReference>
<evidence type="ECO:0000256" key="2">
    <source>
        <dbReference type="ARBA" id="ARBA00022741"/>
    </source>
</evidence>
<name>A0A9D2LYS4_9FIRM</name>
<evidence type="ECO:0000313" key="7">
    <source>
        <dbReference type="Proteomes" id="UP000824214"/>
    </source>
</evidence>
<dbReference type="CDD" id="cd00009">
    <property type="entry name" value="AAA"/>
    <property type="match status" value="1"/>
</dbReference>
<comment type="similarity">
    <text evidence="1">Belongs to the CbxX/CfxQ family.</text>
</comment>
<evidence type="ECO:0000259" key="5">
    <source>
        <dbReference type="Pfam" id="PF17866"/>
    </source>
</evidence>
<dbReference type="InterPro" id="IPR041627">
    <property type="entry name" value="AAA_lid_6"/>
</dbReference>
<dbReference type="InterPro" id="IPR003959">
    <property type="entry name" value="ATPase_AAA_core"/>
</dbReference>
<dbReference type="EMBL" id="DWXZ01000135">
    <property type="protein sequence ID" value="HJB37708.1"/>
    <property type="molecule type" value="Genomic_DNA"/>
</dbReference>
<keyword evidence="3" id="KW-0067">ATP-binding</keyword>
<accession>A0A9D2LYS4</accession>
<organism evidence="6 7">
    <name type="scientific">Candidatus Acutalibacter ornithocaccae</name>
    <dbReference type="NCBI Taxonomy" id="2838416"/>
    <lineage>
        <taxon>Bacteria</taxon>
        <taxon>Bacillati</taxon>
        <taxon>Bacillota</taxon>
        <taxon>Clostridia</taxon>
        <taxon>Eubacteriales</taxon>
        <taxon>Acutalibacteraceae</taxon>
        <taxon>Acutalibacter</taxon>
    </lineage>
</organism>
<dbReference type="PRINTS" id="PR00819">
    <property type="entry name" value="CBXCFQXSUPER"/>
</dbReference>
<dbReference type="SUPFAM" id="SSF52540">
    <property type="entry name" value="P-loop containing nucleoside triphosphate hydrolases"/>
    <property type="match status" value="1"/>
</dbReference>
<dbReference type="AlphaFoldDB" id="A0A9D2LYS4"/>
<dbReference type="Gene3D" id="1.10.8.60">
    <property type="match status" value="1"/>
</dbReference>